<evidence type="ECO:0000256" key="1">
    <source>
        <dbReference type="ARBA" id="ARBA00004141"/>
    </source>
</evidence>
<dbReference type="AlphaFoldDB" id="A0A9P1IC22"/>
<dbReference type="EMBL" id="CANHGI010000002">
    <property type="protein sequence ID" value="CAI5442439.1"/>
    <property type="molecule type" value="Genomic_DNA"/>
</dbReference>
<dbReference type="PRINTS" id="PR01333">
    <property type="entry name" value="2POREKCHANEL"/>
</dbReference>
<feature type="transmembrane region" description="Helical" evidence="10">
    <location>
        <begin position="49"/>
        <end position="73"/>
    </location>
</feature>
<evidence type="ECO:0000256" key="4">
    <source>
        <dbReference type="ARBA" id="ARBA00022989"/>
    </source>
</evidence>
<protein>
    <recommendedName>
        <fullName evidence="11">Potassium channel domain-containing protein</fullName>
    </recommendedName>
</protein>
<feature type="compositionally biased region" description="Basic and acidic residues" evidence="9">
    <location>
        <begin position="1"/>
        <end position="12"/>
    </location>
</feature>
<dbReference type="GO" id="GO:0022841">
    <property type="term" value="F:potassium ion leak channel activity"/>
    <property type="evidence" value="ECO:0007669"/>
    <property type="project" value="TreeGrafter"/>
</dbReference>
<feature type="transmembrane region" description="Helical" evidence="10">
    <location>
        <begin position="186"/>
        <end position="207"/>
    </location>
</feature>
<gene>
    <name evidence="12" type="ORF">CAMP_LOCUS5076</name>
</gene>
<proteinExistence type="inferred from homology"/>
<dbReference type="PANTHER" id="PTHR11003">
    <property type="entry name" value="POTASSIUM CHANNEL, SUBFAMILY K"/>
    <property type="match status" value="1"/>
</dbReference>
<organism evidence="12 13">
    <name type="scientific">Caenorhabditis angaria</name>
    <dbReference type="NCBI Taxonomy" id="860376"/>
    <lineage>
        <taxon>Eukaryota</taxon>
        <taxon>Metazoa</taxon>
        <taxon>Ecdysozoa</taxon>
        <taxon>Nematoda</taxon>
        <taxon>Chromadorea</taxon>
        <taxon>Rhabditida</taxon>
        <taxon>Rhabditina</taxon>
        <taxon>Rhabditomorpha</taxon>
        <taxon>Rhabditoidea</taxon>
        <taxon>Rhabditidae</taxon>
        <taxon>Peloderinae</taxon>
        <taxon>Caenorhabditis</taxon>
    </lineage>
</organism>
<evidence type="ECO:0000313" key="12">
    <source>
        <dbReference type="EMBL" id="CAI5442439.1"/>
    </source>
</evidence>
<keyword evidence="5 8" id="KW-0406">Ion transport</keyword>
<comment type="similarity">
    <text evidence="8">Belongs to the two pore domain potassium channel (TC 1.A.1.8) family.</text>
</comment>
<evidence type="ECO:0000313" key="13">
    <source>
        <dbReference type="Proteomes" id="UP001152747"/>
    </source>
</evidence>
<sequence>MQMLQENDKYEDFSSSCSFESTESDSKSMPFSNEMSSKTQKKFENLQKILVLIIVGNLLILLNFIGAFIFLLAEYFEDDKNHDDFSHSECLKNFETIENLDICLKKASKIDTFSRAFFYCWTLYSTVGYGNIYPRSTVGKIATIIYSSIVIPVYISFKFEIGTYIAYLMIFVSNKIGKFLNWTRDYLILLSSFLSCLTLVLLSSVYFSIIEKISYFSSIYFSIISMNLIGLGDIAPVKTFYFIIGYFPCFLILDVFSSHFFYFGQARIRQMANFIAQKILWRPKKSQEISIEKIPIINTQCMPMNVLDCEDAEISLLQTAREASSIFE</sequence>
<keyword evidence="4 10" id="KW-1133">Transmembrane helix</keyword>
<feature type="transmembrane region" description="Helical" evidence="10">
    <location>
        <begin position="219"/>
        <end position="237"/>
    </location>
</feature>
<keyword evidence="13" id="KW-1185">Reference proteome</keyword>
<dbReference type="SUPFAM" id="SSF81324">
    <property type="entry name" value="Voltage-gated potassium channels"/>
    <property type="match status" value="2"/>
</dbReference>
<dbReference type="Proteomes" id="UP001152747">
    <property type="component" value="Unassembled WGS sequence"/>
</dbReference>
<dbReference type="GO" id="GO:0005886">
    <property type="term" value="C:plasma membrane"/>
    <property type="evidence" value="ECO:0007669"/>
    <property type="project" value="TreeGrafter"/>
</dbReference>
<dbReference type="Pfam" id="PF07885">
    <property type="entry name" value="Ion_trans_2"/>
    <property type="match status" value="2"/>
</dbReference>
<keyword evidence="7 8" id="KW-0407">Ion channel</keyword>
<name>A0A9P1IC22_9PELO</name>
<keyword evidence="2 8" id="KW-0813">Transport</keyword>
<comment type="caution">
    <text evidence="12">The sequence shown here is derived from an EMBL/GenBank/DDBJ whole genome shotgun (WGS) entry which is preliminary data.</text>
</comment>
<dbReference type="Gene3D" id="1.10.287.70">
    <property type="match status" value="1"/>
</dbReference>
<dbReference type="OrthoDB" id="5867164at2759"/>
<accession>A0A9P1IC22</accession>
<feature type="transmembrane region" description="Helical" evidence="10">
    <location>
        <begin position="144"/>
        <end position="166"/>
    </location>
</feature>
<dbReference type="InterPro" id="IPR013099">
    <property type="entry name" value="K_chnl_dom"/>
</dbReference>
<comment type="subcellular location">
    <subcellularLocation>
        <location evidence="1">Membrane</location>
        <topology evidence="1">Multi-pass membrane protein</topology>
    </subcellularLocation>
</comment>
<evidence type="ECO:0000256" key="10">
    <source>
        <dbReference type="SAM" id="Phobius"/>
    </source>
</evidence>
<evidence type="ECO:0000256" key="5">
    <source>
        <dbReference type="ARBA" id="ARBA00023065"/>
    </source>
</evidence>
<dbReference type="PANTHER" id="PTHR11003:SF337">
    <property type="entry name" value="POTASSIUM CHANNEL DOMAIN-CONTAINING PROTEIN"/>
    <property type="match status" value="1"/>
</dbReference>
<evidence type="ECO:0000256" key="2">
    <source>
        <dbReference type="ARBA" id="ARBA00022448"/>
    </source>
</evidence>
<feature type="transmembrane region" description="Helical" evidence="10">
    <location>
        <begin position="243"/>
        <end position="263"/>
    </location>
</feature>
<keyword evidence="6 10" id="KW-0472">Membrane</keyword>
<evidence type="ECO:0000256" key="6">
    <source>
        <dbReference type="ARBA" id="ARBA00023136"/>
    </source>
</evidence>
<evidence type="ECO:0000256" key="8">
    <source>
        <dbReference type="RuleBase" id="RU003857"/>
    </source>
</evidence>
<keyword evidence="3 8" id="KW-0812">Transmembrane</keyword>
<feature type="domain" description="Potassium channel" evidence="11">
    <location>
        <begin position="196"/>
        <end position="246"/>
    </location>
</feature>
<evidence type="ECO:0000256" key="9">
    <source>
        <dbReference type="SAM" id="MobiDB-lite"/>
    </source>
</evidence>
<dbReference type="InterPro" id="IPR003280">
    <property type="entry name" value="2pore_dom_K_chnl"/>
</dbReference>
<evidence type="ECO:0000256" key="3">
    <source>
        <dbReference type="ARBA" id="ARBA00022692"/>
    </source>
</evidence>
<evidence type="ECO:0000256" key="7">
    <source>
        <dbReference type="ARBA" id="ARBA00023303"/>
    </source>
</evidence>
<reference evidence="12" key="1">
    <citation type="submission" date="2022-11" db="EMBL/GenBank/DDBJ databases">
        <authorList>
            <person name="Kikuchi T."/>
        </authorList>
    </citation>
    <scope>NUCLEOTIDE SEQUENCE</scope>
    <source>
        <strain evidence="12">PS1010</strain>
    </source>
</reference>
<feature type="region of interest" description="Disordered" evidence="9">
    <location>
        <begin position="1"/>
        <end position="33"/>
    </location>
</feature>
<evidence type="ECO:0000259" key="11">
    <source>
        <dbReference type="Pfam" id="PF07885"/>
    </source>
</evidence>
<dbReference type="GO" id="GO:0015271">
    <property type="term" value="F:outward rectifier potassium channel activity"/>
    <property type="evidence" value="ECO:0007669"/>
    <property type="project" value="TreeGrafter"/>
</dbReference>
<dbReference type="GO" id="GO:0030322">
    <property type="term" value="P:stabilization of membrane potential"/>
    <property type="evidence" value="ECO:0007669"/>
    <property type="project" value="TreeGrafter"/>
</dbReference>
<feature type="transmembrane region" description="Helical" evidence="10">
    <location>
        <begin position="116"/>
        <end position="132"/>
    </location>
</feature>
<feature type="domain" description="Potassium channel" evidence="11">
    <location>
        <begin position="106"/>
        <end position="165"/>
    </location>
</feature>